<name>A0A834LB16_RHOSS</name>
<dbReference type="OrthoDB" id="730183at2759"/>
<dbReference type="SUPFAM" id="SSF101941">
    <property type="entry name" value="NAC domain"/>
    <property type="match status" value="1"/>
</dbReference>
<keyword evidence="1" id="KW-0805">Transcription regulation</keyword>
<organism evidence="6 7">
    <name type="scientific">Rhododendron simsii</name>
    <name type="common">Sims's rhododendron</name>
    <dbReference type="NCBI Taxonomy" id="118357"/>
    <lineage>
        <taxon>Eukaryota</taxon>
        <taxon>Viridiplantae</taxon>
        <taxon>Streptophyta</taxon>
        <taxon>Embryophyta</taxon>
        <taxon>Tracheophyta</taxon>
        <taxon>Spermatophyta</taxon>
        <taxon>Magnoliopsida</taxon>
        <taxon>eudicotyledons</taxon>
        <taxon>Gunneridae</taxon>
        <taxon>Pentapetalae</taxon>
        <taxon>asterids</taxon>
        <taxon>Ericales</taxon>
        <taxon>Ericaceae</taxon>
        <taxon>Ericoideae</taxon>
        <taxon>Rhodoreae</taxon>
        <taxon>Rhododendron</taxon>
    </lineage>
</organism>
<evidence type="ECO:0000256" key="3">
    <source>
        <dbReference type="ARBA" id="ARBA00023163"/>
    </source>
</evidence>
<protein>
    <recommendedName>
        <fullName evidence="5">NAC domain-containing protein</fullName>
    </recommendedName>
</protein>
<evidence type="ECO:0000256" key="1">
    <source>
        <dbReference type="ARBA" id="ARBA00023015"/>
    </source>
</evidence>
<evidence type="ECO:0000256" key="2">
    <source>
        <dbReference type="ARBA" id="ARBA00023125"/>
    </source>
</evidence>
<dbReference type="Pfam" id="PF02365">
    <property type="entry name" value="NAM"/>
    <property type="match status" value="1"/>
</dbReference>
<evidence type="ECO:0000313" key="7">
    <source>
        <dbReference type="Proteomes" id="UP000626092"/>
    </source>
</evidence>
<dbReference type="InterPro" id="IPR036093">
    <property type="entry name" value="NAC_dom_sf"/>
</dbReference>
<sequence>MSVPVGYKFRPTDQELVIDYLRRKSKGAEALPCDVVFEREIYGTGNKFPWQIFTKNDPWEEGNSTSSRS</sequence>
<accession>A0A834LB16</accession>
<keyword evidence="4" id="KW-0539">Nucleus</keyword>
<proteinExistence type="predicted"/>
<dbReference type="AlphaFoldDB" id="A0A834LB16"/>
<dbReference type="GO" id="GO:0003677">
    <property type="term" value="F:DNA binding"/>
    <property type="evidence" value="ECO:0007669"/>
    <property type="project" value="UniProtKB-KW"/>
</dbReference>
<dbReference type="EMBL" id="WJXA01000011">
    <property type="protein sequence ID" value="KAF7127419.1"/>
    <property type="molecule type" value="Genomic_DNA"/>
</dbReference>
<evidence type="ECO:0000259" key="5">
    <source>
        <dbReference type="PROSITE" id="PS51005"/>
    </source>
</evidence>
<dbReference type="GO" id="GO:0006355">
    <property type="term" value="P:regulation of DNA-templated transcription"/>
    <property type="evidence" value="ECO:0007669"/>
    <property type="project" value="InterPro"/>
</dbReference>
<dbReference type="Proteomes" id="UP000626092">
    <property type="component" value="Unassembled WGS sequence"/>
</dbReference>
<comment type="caution">
    <text evidence="6">The sequence shown here is derived from an EMBL/GenBank/DDBJ whole genome shotgun (WGS) entry which is preliminary data.</text>
</comment>
<keyword evidence="7" id="KW-1185">Reference proteome</keyword>
<feature type="domain" description="NAC" evidence="5">
    <location>
        <begin position="3"/>
        <end position="69"/>
    </location>
</feature>
<dbReference type="PROSITE" id="PS51005">
    <property type="entry name" value="NAC"/>
    <property type="match status" value="1"/>
</dbReference>
<dbReference type="InterPro" id="IPR003441">
    <property type="entry name" value="NAC-dom"/>
</dbReference>
<keyword evidence="2" id="KW-0238">DNA-binding</keyword>
<evidence type="ECO:0000313" key="6">
    <source>
        <dbReference type="EMBL" id="KAF7127419.1"/>
    </source>
</evidence>
<evidence type="ECO:0000256" key="4">
    <source>
        <dbReference type="ARBA" id="ARBA00023242"/>
    </source>
</evidence>
<gene>
    <name evidence="6" type="ORF">RHSIM_Rhsim11G0116300</name>
</gene>
<reference evidence="6" key="1">
    <citation type="submission" date="2019-11" db="EMBL/GenBank/DDBJ databases">
        <authorList>
            <person name="Liu Y."/>
            <person name="Hou J."/>
            <person name="Li T.-Q."/>
            <person name="Guan C.-H."/>
            <person name="Wu X."/>
            <person name="Wu H.-Z."/>
            <person name="Ling F."/>
            <person name="Zhang R."/>
            <person name="Shi X.-G."/>
            <person name="Ren J.-P."/>
            <person name="Chen E.-F."/>
            <person name="Sun J.-M."/>
        </authorList>
    </citation>
    <scope>NUCLEOTIDE SEQUENCE</scope>
    <source>
        <strain evidence="6">Adult_tree_wgs_1</strain>
        <tissue evidence="6">Leaves</tissue>
    </source>
</reference>
<keyword evidence="3" id="KW-0804">Transcription</keyword>